<keyword evidence="4" id="KW-1185">Reference proteome</keyword>
<feature type="region of interest" description="Disordered" evidence="1">
    <location>
        <begin position="64"/>
        <end position="133"/>
    </location>
</feature>
<name>A0A067QVJ0_ZOONE</name>
<evidence type="ECO:0000256" key="1">
    <source>
        <dbReference type="SAM" id="MobiDB-lite"/>
    </source>
</evidence>
<feature type="compositionally biased region" description="Basic and acidic residues" evidence="1">
    <location>
        <begin position="163"/>
        <end position="174"/>
    </location>
</feature>
<keyword evidence="2" id="KW-0732">Signal</keyword>
<dbReference type="AlphaFoldDB" id="A0A067QVJ0"/>
<feature type="signal peptide" evidence="2">
    <location>
        <begin position="1"/>
        <end position="22"/>
    </location>
</feature>
<reference evidence="3 4" key="1">
    <citation type="journal article" date="2014" name="Nat. Commun.">
        <title>Molecular traces of alternative social organization in a termite genome.</title>
        <authorList>
            <person name="Terrapon N."/>
            <person name="Li C."/>
            <person name="Robertson H.M."/>
            <person name="Ji L."/>
            <person name="Meng X."/>
            <person name="Booth W."/>
            <person name="Chen Z."/>
            <person name="Childers C.P."/>
            <person name="Glastad K.M."/>
            <person name="Gokhale K."/>
            <person name="Gowin J."/>
            <person name="Gronenberg W."/>
            <person name="Hermansen R.A."/>
            <person name="Hu H."/>
            <person name="Hunt B.G."/>
            <person name="Huylmans A.K."/>
            <person name="Khalil S.M."/>
            <person name="Mitchell R.D."/>
            <person name="Munoz-Torres M.C."/>
            <person name="Mustard J.A."/>
            <person name="Pan H."/>
            <person name="Reese J.T."/>
            <person name="Scharf M.E."/>
            <person name="Sun F."/>
            <person name="Vogel H."/>
            <person name="Xiao J."/>
            <person name="Yang W."/>
            <person name="Yang Z."/>
            <person name="Yang Z."/>
            <person name="Zhou J."/>
            <person name="Zhu J."/>
            <person name="Brent C.S."/>
            <person name="Elsik C.G."/>
            <person name="Goodisman M.A."/>
            <person name="Liberles D.A."/>
            <person name="Roe R.M."/>
            <person name="Vargo E.L."/>
            <person name="Vilcinskas A."/>
            <person name="Wang J."/>
            <person name="Bornberg-Bauer E."/>
            <person name="Korb J."/>
            <person name="Zhang G."/>
            <person name="Liebig J."/>
        </authorList>
    </citation>
    <scope>NUCLEOTIDE SEQUENCE [LARGE SCALE GENOMIC DNA]</scope>
    <source>
        <tissue evidence="3">Whole organism</tissue>
    </source>
</reference>
<feature type="compositionally biased region" description="Low complexity" evidence="1">
    <location>
        <begin position="79"/>
        <end position="99"/>
    </location>
</feature>
<evidence type="ECO:0000313" key="3">
    <source>
        <dbReference type="EMBL" id="KDR13158.1"/>
    </source>
</evidence>
<gene>
    <name evidence="3" type="ORF">L798_11342</name>
</gene>
<dbReference type="EMBL" id="KK852965">
    <property type="protein sequence ID" value="KDR13158.1"/>
    <property type="molecule type" value="Genomic_DNA"/>
</dbReference>
<dbReference type="InParanoid" id="A0A067QVJ0"/>
<evidence type="ECO:0000313" key="4">
    <source>
        <dbReference type="Proteomes" id="UP000027135"/>
    </source>
</evidence>
<proteinExistence type="predicted"/>
<dbReference type="Proteomes" id="UP000027135">
    <property type="component" value="Unassembled WGS sequence"/>
</dbReference>
<sequence>MEAWRGSVMACLALATVVLTDAEDLATYDQRQTGELNVHVHVKNVSVVAFLDGAYGQYDYSYDYEDPEELTPSEPQKPSTATNTSPTSTTVLSDLTTTSGPEGSDQKPVGSSRRCRPGSWRDNNGRCRINKKPNGYALQNLPFLMRLLARPGASLTTNQKHSLTQDRRTPFRKK</sequence>
<organism evidence="3 4">
    <name type="scientific">Zootermopsis nevadensis</name>
    <name type="common">Dampwood termite</name>
    <dbReference type="NCBI Taxonomy" id="136037"/>
    <lineage>
        <taxon>Eukaryota</taxon>
        <taxon>Metazoa</taxon>
        <taxon>Ecdysozoa</taxon>
        <taxon>Arthropoda</taxon>
        <taxon>Hexapoda</taxon>
        <taxon>Insecta</taxon>
        <taxon>Pterygota</taxon>
        <taxon>Neoptera</taxon>
        <taxon>Polyneoptera</taxon>
        <taxon>Dictyoptera</taxon>
        <taxon>Blattodea</taxon>
        <taxon>Blattoidea</taxon>
        <taxon>Termitoidae</taxon>
        <taxon>Termopsidae</taxon>
        <taxon>Zootermopsis</taxon>
    </lineage>
</organism>
<feature type="chain" id="PRO_5001644355" evidence="2">
    <location>
        <begin position="23"/>
        <end position="174"/>
    </location>
</feature>
<protein>
    <submittedName>
        <fullName evidence="3">Uncharacterized protein</fullName>
    </submittedName>
</protein>
<dbReference type="OMA" id="NGRCRIN"/>
<feature type="region of interest" description="Disordered" evidence="1">
    <location>
        <begin position="155"/>
        <end position="174"/>
    </location>
</feature>
<evidence type="ECO:0000256" key="2">
    <source>
        <dbReference type="SAM" id="SignalP"/>
    </source>
</evidence>
<accession>A0A067QVJ0</accession>